<evidence type="ECO:0000259" key="2">
    <source>
        <dbReference type="Pfam" id="PF01476"/>
    </source>
</evidence>
<comment type="caution">
    <text evidence="3">The sequence shown here is derived from an EMBL/GenBank/DDBJ whole genome shotgun (WGS) entry which is preliminary data.</text>
</comment>
<dbReference type="Proteomes" id="UP001596122">
    <property type="component" value="Unassembled WGS sequence"/>
</dbReference>
<dbReference type="InterPro" id="IPR036779">
    <property type="entry name" value="LysM_dom_sf"/>
</dbReference>
<dbReference type="RefSeq" id="WP_340269032.1">
    <property type="nucleotide sequence ID" value="NZ_JBBEOG010000003.1"/>
</dbReference>
<dbReference type="InterPro" id="IPR018392">
    <property type="entry name" value="LysM"/>
</dbReference>
<evidence type="ECO:0000313" key="3">
    <source>
        <dbReference type="EMBL" id="MFC5379806.1"/>
    </source>
</evidence>
<organism evidence="3 4">
    <name type="scientific">Aquipuribacter nitratireducens</name>
    <dbReference type="NCBI Taxonomy" id="650104"/>
    <lineage>
        <taxon>Bacteria</taxon>
        <taxon>Bacillati</taxon>
        <taxon>Actinomycetota</taxon>
        <taxon>Actinomycetes</taxon>
        <taxon>Micrococcales</taxon>
        <taxon>Intrasporangiaceae</taxon>
        <taxon>Aquipuribacter</taxon>
    </lineage>
</organism>
<keyword evidence="1" id="KW-1133">Transmembrane helix</keyword>
<dbReference type="Pfam" id="PF01476">
    <property type="entry name" value="LysM"/>
    <property type="match status" value="1"/>
</dbReference>
<dbReference type="CDD" id="cd00118">
    <property type="entry name" value="LysM"/>
    <property type="match status" value="1"/>
</dbReference>
<proteinExistence type="predicted"/>
<name>A0ABW0GMV0_9MICO</name>
<gene>
    <name evidence="3" type="ORF">ACFPJ6_03275</name>
</gene>
<reference evidence="4" key="1">
    <citation type="journal article" date="2019" name="Int. J. Syst. Evol. Microbiol.">
        <title>The Global Catalogue of Microorganisms (GCM) 10K type strain sequencing project: providing services to taxonomists for standard genome sequencing and annotation.</title>
        <authorList>
            <consortium name="The Broad Institute Genomics Platform"/>
            <consortium name="The Broad Institute Genome Sequencing Center for Infectious Disease"/>
            <person name="Wu L."/>
            <person name="Ma J."/>
        </authorList>
    </citation>
    <scope>NUCLEOTIDE SEQUENCE [LARGE SCALE GENOMIC DNA]</scope>
    <source>
        <strain evidence="4">CCUG 43114</strain>
    </source>
</reference>
<keyword evidence="1" id="KW-0472">Membrane</keyword>
<feature type="domain" description="LysM" evidence="2">
    <location>
        <begin position="87"/>
        <end position="134"/>
    </location>
</feature>
<dbReference type="EMBL" id="JBHSLD010000004">
    <property type="protein sequence ID" value="MFC5379806.1"/>
    <property type="molecule type" value="Genomic_DNA"/>
</dbReference>
<evidence type="ECO:0000313" key="4">
    <source>
        <dbReference type="Proteomes" id="UP001596122"/>
    </source>
</evidence>
<keyword evidence="1" id="KW-0812">Transmembrane</keyword>
<evidence type="ECO:0000256" key="1">
    <source>
        <dbReference type="SAM" id="Phobius"/>
    </source>
</evidence>
<protein>
    <submittedName>
        <fullName evidence="3">LysM peptidoglycan-binding domain-containing protein</fullName>
    </submittedName>
</protein>
<sequence length="136" mass="14201">MTSTATLRHHELRGLRLTRRGRRLVRGLSWGLTTVAVALSVLLVWMAVATGVAPGASAGDGRPGVVSGAPGSVGSVDLDELAPVPVSVRPGDTLWALAREHAPHRDPRSVVHDVVALNELSSTAVAVGDRLLVPTR</sequence>
<keyword evidence="4" id="KW-1185">Reference proteome</keyword>
<feature type="transmembrane region" description="Helical" evidence="1">
    <location>
        <begin position="28"/>
        <end position="48"/>
    </location>
</feature>
<accession>A0ABW0GMV0</accession>
<dbReference type="Gene3D" id="3.10.350.10">
    <property type="entry name" value="LysM domain"/>
    <property type="match status" value="1"/>
</dbReference>